<proteinExistence type="predicted"/>
<gene>
    <name evidence="2" type="ORF">BaRGS_00019564</name>
</gene>
<evidence type="ECO:0000313" key="3">
    <source>
        <dbReference type="Proteomes" id="UP001519460"/>
    </source>
</evidence>
<sequence length="165" mass="19315">MSTTSTFEYTCTLKEDTLALAKQDLNEDPDTRMLELKAFRDRTVQYPGKCDPSRHNMEDFIKAEFLNMSKMIEDEETQVRGFTVVSDYAGVTMSTFLWMQTNLEISKLSIKMWQEWEEYMMSCDKQLEDESKYGFVDYTIGHKVSRKEQDAITNMAGTFRKLNVD</sequence>
<organism evidence="2 3">
    <name type="scientific">Batillaria attramentaria</name>
    <dbReference type="NCBI Taxonomy" id="370345"/>
    <lineage>
        <taxon>Eukaryota</taxon>
        <taxon>Metazoa</taxon>
        <taxon>Spiralia</taxon>
        <taxon>Lophotrochozoa</taxon>
        <taxon>Mollusca</taxon>
        <taxon>Gastropoda</taxon>
        <taxon>Caenogastropoda</taxon>
        <taxon>Sorbeoconcha</taxon>
        <taxon>Cerithioidea</taxon>
        <taxon>Batillariidae</taxon>
        <taxon>Batillaria</taxon>
    </lineage>
</organism>
<feature type="domain" description="CRAL-TRIO" evidence="1">
    <location>
        <begin position="47"/>
        <end position="114"/>
    </location>
</feature>
<reference evidence="2 3" key="1">
    <citation type="journal article" date="2023" name="Sci. Data">
        <title>Genome assembly of the Korean intertidal mud-creeper Batillaria attramentaria.</title>
        <authorList>
            <person name="Patra A.K."/>
            <person name="Ho P.T."/>
            <person name="Jun S."/>
            <person name="Lee S.J."/>
            <person name="Kim Y."/>
            <person name="Won Y.J."/>
        </authorList>
    </citation>
    <scope>NUCLEOTIDE SEQUENCE [LARGE SCALE GENOMIC DNA]</scope>
    <source>
        <strain evidence="2">Wonlab-2016</strain>
    </source>
</reference>
<dbReference type="InterPro" id="IPR001251">
    <property type="entry name" value="CRAL-TRIO_dom"/>
</dbReference>
<keyword evidence="3" id="KW-1185">Reference proteome</keyword>
<dbReference type="InterPro" id="IPR036865">
    <property type="entry name" value="CRAL-TRIO_dom_sf"/>
</dbReference>
<dbReference type="EMBL" id="JACVVK020000141">
    <property type="protein sequence ID" value="KAK7489186.1"/>
    <property type="molecule type" value="Genomic_DNA"/>
</dbReference>
<name>A0ABD0KQG3_9CAEN</name>
<comment type="caution">
    <text evidence="2">The sequence shown here is derived from an EMBL/GenBank/DDBJ whole genome shotgun (WGS) entry which is preliminary data.</text>
</comment>
<accession>A0ABD0KQG3</accession>
<dbReference type="Gene3D" id="3.40.525.10">
    <property type="entry name" value="CRAL-TRIO lipid binding domain"/>
    <property type="match status" value="1"/>
</dbReference>
<dbReference type="SUPFAM" id="SSF52087">
    <property type="entry name" value="CRAL/TRIO domain"/>
    <property type="match status" value="1"/>
</dbReference>
<dbReference type="AlphaFoldDB" id="A0ABD0KQG3"/>
<dbReference type="Pfam" id="PF00650">
    <property type="entry name" value="CRAL_TRIO"/>
    <property type="match status" value="1"/>
</dbReference>
<evidence type="ECO:0000313" key="2">
    <source>
        <dbReference type="EMBL" id="KAK7489186.1"/>
    </source>
</evidence>
<evidence type="ECO:0000259" key="1">
    <source>
        <dbReference type="Pfam" id="PF00650"/>
    </source>
</evidence>
<dbReference type="Proteomes" id="UP001519460">
    <property type="component" value="Unassembled WGS sequence"/>
</dbReference>
<protein>
    <recommendedName>
        <fullName evidence="1">CRAL-TRIO domain-containing protein</fullName>
    </recommendedName>
</protein>